<evidence type="ECO:0000313" key="2">
    <source>
        <dbReference type="EMBL" id="KAK9945830.1"/>
    </source>
</evidence>
<sequence>MAVATIGAASQLGSVFEELCNQVTQSMEKNRKFKTLLGYFHCTLNSVKERIIQPVEEGHQIFPDEEIKTMCVQLHKGFVLIIHKFSKFRCWDYFCMDYHTQQLVDLDRYLRRLLEKLSMKDFSSVLERKRRMISINLKIHPMFDEMLQKMSDACKALETARVSFGREMVPEERSYAREGGDERPARLVFGTLLGAVKDIVHYKKRPVMFKSLFGDILHTLVYLEPLVEEFKEALDGPEEEQRNFKGLMVKGVKIVEESAAVGTKWKCYNKRKYECINNLLGLNHSIARLLCTMRWVKAKEATEKEVLARGMIEDLDYNLVA</sequence>
<accession>A0AAW1Y9P8</accession>
<proteinExistence type="predicted"/>
<keyword evidence="3" id="KW-1185">Reference proteome</keyword>
<comment type="caution">
    <text evidence="2">The sequence shown here is derived from an EMBL/GenBank/DDBJ whole genome shotgun (WGS) entry which is preliminary data.</text>
</comment>
<dbReference type="InterPro" id="IPR008808">
    <property type="entry name" value="Powdery_mildew-R_dom"/>
</dbReference>
<evidence type="ECO:0000313" key="3">
    <source>
        <dbReference type="Proteomes" id="UP001457282"/>
    </source>
</evidence>
<protein>
    <recommendedName>
        <fullName evidence="1">RPW8 domain-containing protein</fullName>
    </recommendedName>
</protein>
<feature type="domain" description="RPW8" evidence="1">
    <location>
        <begin position="11"/>
        <end position="138"/>
    </location>
</feature>
<reference evidence="2 3" key="1">
    <citation type="journal article" date="2023" name="G3 (Bethesda)">
        <title>A chromosome-length genome assembly and annotation of blackberry (Rubus argutus, cv. 'Hillquist').</title>
        <authorList>
            <person name="Bruna T."/>
            <person name="Aryal R."/>
            <person name="Dudchenko O."/>
            <person name="Sargent D.J."/>
            <person name="Mead D."/>
            <person name="Buti M."/>
            <person name="Cavallini A."/>
            <person name="Hytonen T."/>
            <person name="Andres J."/>
            <person name="Pham M."/>
            <person name="Weisz D."/>
            <person name="Mascagni F."/>
            <person name="Usai G."/>
            <person name="Natali L."/>
            <person name="Bassil N."/>
            <person name="Fernandez G.E."/>
            <person name="Lomsadze A."/>
            <person name="Armour M."/>
            <person name="Olukolu B."/>
            <person name="Poorten T."/>
            <person name="Britton C."/>
            <person name="Davik J."/>
            <person name="Ashrafi H."/>
            <person name="Aiden E.L."/>
            <person name="Borodovsky M."/>
            <person name="Worthington M."/>
        </authorList>
    </citation>
    <scope>NUCLEOTIDE SEQUENCE [LARGE SCALE GENOMIC DNA]</scope>
    <source>
        <strain evidence="2">PI 553951</strain>
    </source>
</reference>
<evidence type="ECO:0000259" key="1">
    <source>
        <dbReference type="Pfam" id="PF05659"/>
    </source>
</evidence>
<dbReference type="AlphaFoldDB" id="A0AAW1Y9P8"/>
<dbReference type="Pfam" id="PF05659">
    <property type="entry name" value="RPW8"/>
    <property type="match status" value="2"/>
</dbReference>
<feature type="domain" description="RPW8" evidence="1">
    <location>
        <begin position="196"/>
        <end position="290"/>
    </location>
</feature>
<gene>
    <name evidence="2" type="ORF">M0R45_011326</name>
</gene>
<dbReference type="EMBL" id="JBEDUW010000002">
    <property type="protein sequence ID" value="KAK9945830.1"/>
    <property type="molecule type" value="Genomic_DNA"/>
</dbReference>
<organism evidence="2 3">
    <name type="scientific">Rubus argutus</name>
    <name type="common">Southern blackberry</name>
    <dbReference type="NCBI Taxonomy" id="59490"/>
    <lineage>
        <taxon>Eukaryota</taxon>
        <taxon>Viridiplantae</taxon>
        <taxon>Streptophyta</taxon>
        <taxon>Embryophyta</taxon>
        <taxon>Tracheophyta</taxon>
        <taxon>Spermatophyta</taxon>
        <taxon>Magnoliopsida</taxon>
        <taxon>eudicotyledons</taxon>
        <taxon>Gunneridae</taxon>
        <taxon>Pentapetalae</taxon>
        <taxon>rosids</taxon>
        <taxon>fabids</taxon>
        <taxon>Rosales</taxon>
        <taxon>Rosaceae</taxon>
        <taxon>Rosoideae</taxon>
        <taxon>Rosoideae incertae sedis</taxon>
        <taxon>Rubus</taxon>
    </lineage>
</organism>
<dbReference type="Proteomes" id="UP001457282">
    <property type="component" value="Unassembled WGS sequence"/>
</dbReference>
<name>A0AAW1Y9P8_RUBAR</name>